<accession>A0A1R3XAD3</accession>
<keyword evidence="7" id="KW-0460">Magnesium</keyword>
<gene>
    <name evidence="11" type="ORF">SAMN05421665_2642</name>
</gene>
<organism evidence="11 12">
    <name type="scientific">Yoonia rosea</name>
    <dbReference type="NCBI Taxonomy" id="287098"/>
    <lineage>
        <taxon>Bacteria</taxon>
        <taxon>Pseudomonadati</taxon>
        <taxon>Pseudomonadota</taxon>
        <taxon>Alphaproteobacteria</taxon>
        <taxon>Rhodobacterales</taxon>
        <taxon>Paracoccaceae</taxon>
        <taxon>Yoonia</taxon>
    </lineage>
</organism>
<dbReference type="Proteomes" id="UP000186997">
    <property type="component" value="Unassembled WGS sequence"/>
</dbReference>
<dbReference type="InterPro" id="IPR043519">
    <property type="entry name" value="NT_sf"/>
</dbReference>
<dbReference type="Gene3D" id="3.30.460.10">
    <property type="entry name" value="Beta Polymerase, domain 2"/>
    <property type="match status" value="1"/>
</dbReference>
<dbReference type="GO" id="GO:0000049">
    <property type="term" value="F:tRNA binding"/>
    <property type="evidence" value="ECO:0007669"/>
    <property type="project" value="TreeGrafter"/>
</dbReference>
<evidence type="ECO:0000256" key="1">
    <source>
        <dbReference type="ARBA" id="ARBA00001946"/>
    </source>
</evidence>
<keyword evidence="3" id="KW-0819">tRNA processing</keyword>
<dbReference type="AlphaFoldDB" id="A0A1R3XAD3"/>
<dbReference type="GO" id="GO:0016779">
    <property type="term" value="F:nucleotidyltransferase activity"/>
    <property type="evidence" value="ECO:0007669"/>
    <property type="project" value="UniProtKB-KW"/>
</dbReference>
<dbReference type="GO" id="GO:0008033">
    <property type="term" value="P:tRNA processing"/>
    <property type="evidence" value="ECO:0007669"/>
    <property type="project" value="UniProtKB-KW"/>
</dbReference>
<comment type="cofactor">
    <cofactor evidence="1">
        <name>Mg(2+)</name>
        <dbReference type="ChEBI" id="CHEBI:18420"/>
    </cofactor>
</comment>
<dbReference type="InterPro" id="IPR002646">
    <property type="entry name" value="PolA_pol_head_dom"/>
</dbReference>
<dbReference type="GO" id="GO:0046872">
    <property type="term" value="F:metal ion binding"/>
    <property type="evidence" value="ECO:0007669"/>
    <property type="project" value="UniProtKB-KW"/>
</dbReference>
<keyword evidence="8" id="KW-0694">RNA-binding</keyword>
<dbReference type="Pfam" id="PF12627">
    <property type="entry name" value="PolyA_pol_RNAbd"/>
    <property type="match status" value="1"/>
</dbReference>
<evidence type="ECO:0000256" key="4">
    <source>
        <dbReference type="ARBA" id="ARBA00022695"/>
    </source>
</evidence>
<evidence type="ECO:0000256" key="3">
    <source>
        <dbReference type="ARBA" id="ARBA00022694"/>
    </source>
</evidence>
<keyword evidence="4" id="KW-0548">Nucleotidyltransferase</keyword>
<evidence type="ECO:0000259" key="10">
    <source>
        <dbReference type="Pfam" id="PF12627"/>
    </source>
</evidence>
<protein>
    <submittedName>
        <fullName evidence="11">Poly(A) polymerase</fullName>
    </submittedName>
</protein>
<dbReference type="PANTHER" id="PTHR46173:SF1">
    <property type="entry name" value="CCA TRNA NUCLEOTIDYLTRANSFERASE 1, MITOCHONDRIAL"/>
    <property type="match status" value="1"/>
</dbReference>
<dbReference type="OrthoDB" id="9805698at2"/>
<keyword evidence="6" id="KW-0547">Nucleotide-binding</keyword>
<sequence length="378" mass="40030">MTRISASWLHDEAAQKVCALLTDAGHQAWFVGGCVRNELLGAPVADLDLSTDALPQTVMTLAKKARIKAIPTGIDHGTVTLVVNDTPFEITTFRRDVATDGRRAAVAFSDNIKDDARRRDFTMNALYAAPDGQITDPLDGLPDLIARRVRFIEDADQRIKEDYLRILRFFRFYAWYGDVSEGPDRDGLAACAANIEGLQSLSVERITAEMLKLLGAPDPAPALAAMASTGALAQVLPGAESGALAVLVHLEQSFGIAPDCLRRLAVIGGQPAQALRLSNAQSRALGHIIAGLSPVETAYRHGEAAGRDALLVQSASLGQPIAGTALAAITHAANQVFPLKAADLMPVVSGPALGKALQDAEARWIASGFTLTKADLLG</sequence>
<keyword evidence="2 8" id="KW-0808">Transferase</keyword>
<feature type="domain" description="Poly A polymerase head" evidence="9">
    <location>
        <begin position="28"/>
        <end position="150"/>
    </location>
</feature>
<evidence type="ECO:0000313" key="12">
    <source>
        <dbReference type="Proteomes" id="UP000186997"/>
    </source>
</evidence>
<dbReference type="STRING" id="287098.SAMN05421665_2642"/>
<evidence type="ECO:0000256" key="5">
    <source>
        <dbReference type="ARBA" id="ARBA00022723"/>
    </source>
</evidence>
<dbReference type="InterPro" id="IPR032828">
    <property type="entry name" value="PolyA_RNA-bd"/>
</dbReference>
<dbReference type="SUPFAM" id="SSF81301">
    <property type="entry name" value="Nucleotidyltransferase"/>
    <property type="match status" value="1"/>
</dbReference>
<feature type="domain" description="tRNA nucleotidyltransferase/poly(A) polymerase RNA and SrmB- binding" evidence="10">
    <location>
        <begin position="188"/>
        <end position="240"/>
    </location>
</feature>
<dbReference type="InterPro" id="IPR050264">
    <property type="entry name" value="Bact_CCA-adding_enz_type3_sf"/>
</dbReference>
<dbReference type="CDD" id="cd05398">
    <property type="entry name" value="NT_ClassII-CCAase"/>
    <property type="match status" value="1"/>
</dbReference>
<keyword evidence="5" id="KW-0479">Metal-binding</keyword>
<evidence type="ECO:0000313" key="11">
    <source>
        <dbReference type="EMBL" id="SIT88181.1"/>
    </source>
</evidence>
<keyword evidence="12" id="KW-1185">Reference proteome</keyword>
<reference evidence="12" key="1">
    <citation type="submission" date="2017-01" db="EMBL/GenBank/DDBJ databases">
        <authorList>
            <person name="Varghese N."/>
            <person name="Submissions S."/>
        </authorList>
    </citation>
    <scope>NUCLEOTIDE SEQUENCE [LARGE SCALE GENOMIC DNA]</scope>
    <source>
        <strain evidence="12">DSM 29591</strain>
    </source>
</reference>
<evidence type="ECO:0000256" key="6">
    <source>
        <dbReference type="ARBA" id="ARBA00022741"/>
    </source>
</evidence>
<name>A0A1R3XAD3_9RHOB</name>
<evidence type="ECO:0000259" key="9">
    <source>
        <dbReference type="Pfam" id="PF01743"/>
    </source>
</evidence>
<dbReference type="PROSITE" id="PS51257">
    <property type="entry name" value="PROKAR_LIPOPROTEIN"/>
    <property type="match status" value="1"/>
</dbReference>
<dbReference type="Gene3D" id="1.10.3090.10">
    <property type="entry name" value="cca-adding enzyme, domain 2"/>
    <property type="match status" value="1"/>
</dbReference>
<evidence type="ECO:0000256" key="7">
    <source>
        <dbReference type="ARBA" id="ARBA00022842"/>
    </source>
</evidence>
<evidence type="ECO:0000256" key="8">
    <source>
        <dbReference type="RuleBase" id="RU003953"/>
    </source>
</evidence>
<dbReference type="EMBL" id="FTPR01000002">
    <property type="protein sequence ID" value="SIT88181.1"/>
    <property type="molecule type" value="Genomic_DNA"/>
</dbReference>
<proteinExistence type="inferred from homology"/>
<dbReference type="GO" id="GO:0000166">
    <property type="term" value="F:nucleotide binding"/>
    <property type="evidence" value="ECO:0007669"/>
    <property type="project" value="UniProtKB-KW"/>
</dbReference>
<dbReference type="PANTHER" id="PTHR46173">
    <property type="entry name" value="CCA TRNA NUCLEOTIDYLTRANSFERASE 1, MITOCHONDRIAL"/>
    <property type="match status" value="1"/>
</dbReference>
<comment type="similarity">
    <text evidence="8">Belongs to the tRNA nucleotidyltransferase/poly(A) polymerase family.</text>
</comment>
<dbReference type="Pfam" id="PF01743">
    <property type="entry name" value="PolyA_pol"/>
    <property type="match status" value="1"/>
</dbReference>
<evidence type="ECO:0000256" key="2">
    <source>
        <dbReference type="ARBA" id="ARBA00022679"/>
    </source>
</evidence>
<dbReference type="SUPFAM" id="SSF81891">
    <property type="entry name" value="Poly A polymerase C-terminal region-like"/>
    <property type="match status" value="1"/>
</dbReference>
<dbReference type="RefSeq" id="WP_076660373.1">
    <property type="nucleotide sequence ID" value="NZ_FTPR01000002.1"/>
</dbReference>